<name>A0AA37FAG0_9ACTN</name>
<proteinExistence type="predicted"/>
<dbReference type="EMBL" id="BNDZ01000003">
    <property type="protein sequence ID" value="GHI44556.1"/>
    <property type="molecule type" value="Genomic_DNA"/>
</dbReference>
<gene>
    <name evidence="3" type="ORF">C0Q91_03555</name>
    <name evidence="2" type="ORF">ScoT_07300</name>
</gene>
<sequence length="64" mass="6223">MTGSHTTGASAPPSAVPVIAPFRPGGPGPEADAAAETGFRPHGTVPAAPRGAHPHILGVPARPT</sequence>
<evidence type="ECO:0000313" key="4">
    <source>
        <dbReference type="Proteomes" id="UP000292095"/>
    </source>
</evidence>
<accession>A0AA37FAG0</accession>
<evidence type="ECO:0000313" key="3">
    <source>
        <dbReference type="EMBL" id="RZE45532.1"/>
    </source>
</evidence>
<reference evidence="3 4" key="1">
    <citation type="submission" date="2017-12" db="EMBL/GenBank/DDBJ databases">
        <title>Population genomics insights into the ecological differentiation and adaptive evolution in streptomycetes.</title>
        <authorList>
            <person name="Li Y."/>
            <person name="Huang Y."/>
        </authorList>
    </citation>
    <scope>NUCLEOTIDE SEQUENCE [LARGE SCALE GENOMIC DNA]</scope>
    <source>
        <strain evidence="3 4">FXJ.2339</strain>
    </source>
</reference>
<comment type="caution">
    <text evidence="2">The sequence shown here is derived from an EMBL/GenBank/DDBJ whole genome shotgun (WGS) entry which is preliminary data.</text>
</comment>
<feature type="region of interest" description="Disordered" evidence="1">
    <location>
        <begin position="1"/>
        <end position="64"/>
    </location>
</feature>
<protein>
    <submittedName>
        <fullName evidence="2">Uncharacterized protein</fullName>
    </submittedName>
</protein>
<dbReference type="Proteomes" id="UP000292095">
    <property type="component" value="Unassembled WGS sequence"/>
</dbReference>
<dbReference type="AlphaFoldDB" id="A0AA37FAG0"/>
<feature type="compositionally biased region" description="Low complexity" evidence="1">
    <location>
        <begin position="29"/>
        <end position="38"/>
    </location>
</feature>
<dbReference type="Proteomes" id="UP001051844">
    <property type="component" value="Unassembled WGS sequence"/>
</dbReference>
<reference evidence="2" key="2">
    <citation type="submission" date="2022-09" db="EMBL/GenBank/DDBJ databases">
        <title>Whole genome shotgun sequence of Streptomyces albidoflavus NBRC 12854.</title>
        <authorList>
            <person name="Komaki H."/>
            <person name="Tamura T."/>
        </authorList>
    </citation>
    <scope>NUCLEOTIDE SEQUENCE</scope>
    <source>
        <strain evidence="2">NBRC 12854</strain>
    </source>
</reference>
<dbReference type="EMBL" id="PKLK01000003">
    <property type="protein sequence ID" value="RZE45532.1"/>
    <property type="molecule type" value="Genomic_DNA"/>
</dbReference>
<evidence type="ECO:0000256" key="1">
    <source>
        <dbReference type="SAM" id="MobiDB-lite"/>
    </source>
</evidence>
<evidence type="ECO:0000313" key="5">
    <source>
        <dbReference type="Proteomes" id="UP001051844"/>
    </source>
</evidence>
<evidence type="ECO:0000313" key="2">
    <source>
        <dbReference type="EMBL" id="GHI44556.1"/>
    </source>
</evidence>
<feature type="compositionally biased region" description="Low complexity" evidence="1">
    <location>
        <begin position="9"/>
        <end position="21"/>
    </location>
</feature>
<organism evidence="2 5">
    <name type="scientific">Streptomyces albidoflavus</name>
    <dbReference type="NCBI Taxonomy" id="1886"/>
    <lineage>
        <taxon>Bacteria</taxon>
        <taxon>Bacillati</taxon>
        <taxon>Actinomycetota</taxon>
        <taxon>Actinomycetes</taxon>
        <taxon>Kitasatosporales</taxon>
        <taxon>Streptomycetaceae</taxon>
        <taxon>Streptomyces</taxon>
        <taxon>Streptomyces albidoflavus group</taxon>
    </lineage>
</organism>